<feature type="region of interest" description="Disordered" evidence="7">
    <location>
        <begin position="1"/>
        <end position="34"/>
    </location>
</feature>
<dbReference type="InterPro" id="IPR002675">
    <property type="entry name" value="Ribosomal_eL38"/>
</dbReference>
<gene>
    <name evidence="8" type="ORF">SAMEA4029009_CIC11G00000004691</name>
</gene>
<sequence>MDFGDEEAAEASKSITETSAVPDASPQPQETETDALLEINDEKLQQSLQTLDKEFDDSTLKVEKLKTLEILVKQERKEAQYLEFLKEENEVPDSIDPADAAHISDPKVYRRLCLQIRKFLKVSLNGWQSNISDQFPQSVLQESKKDLVKLLYKLRSGKLQPNMVITLSTIVHDIQMEQFTKANESYMKLSIGNKEIKDIKEFVELARRADIKSAVVKVNKKINANGKPFKQTKFKVRGSRYQYTLVVNDVSKAKKLQQSLPPSLEIKTL</sequence>
<protein>
    <recommendedName>
        <fullName evidence="4">Large ribosomal subunit protein eL38</fullName>
    </recommendedName>
    <alternativeName>
        <fullName evidence="5">60S ribosomal protein L38</fullName>
    </alternativeName>
</protein>
<dbReference type="Pfam" id="PF01781">
    <property type="entry name" value="Ribosomal_L38e"/>
    <property type="match status" value="1"/>
</dbReference>
<evidence type="ECO:0000256" key="3">
    <source>
        <dbReference type="ARBA" id="ARBA00023274"/>
    </source>
</evidence>
<dbReference type="GO" id="GO:0022618">
    <property type="term" value="P:protein-RNA complex assembly"/>
    <property type="evidence" value="ECO:0007669"/>
    <property type="project" value="TreeGrafter"/>
</dbReference>
<evidence type="ECO:0000313" key="9">
    <source>
        <dbReference type="Proteomes" id="UP000182259"/>
    </source>
</evidence>
<name>A0A1L0G2H2_9ASCO</name>
<dbReference type="Gene3D" id="1.20.940.10">
    <property type="entry name" value="Functional domain of the splicing factor Prp18"/>
    <property type="match status" value="1"/>
</dbReference>
<dbReference type="Proteomes" id="UP000182259">
    <property type="component" value="Chromosome I"/>
</dbReference>
<dbReference type="GO" id="GO:0008380">
    <property type="term" value="P:RNA splicing"/>
    <property type="evidence" value="ECO:0007669"/>
    <property type="project" value="InterPro"/>
</dbReference>
<dbReference type="Gene3D" id="3.30.720.90">
    <property type="match status" value="1"/>
</dbReference>
<dbReference type="PANTHER" id="PTHR10965:SF0">
    <property type="entry name" value="LARGE RIBOSOMAL SUBUNIT PROTEIN EL38"/>
    <property type="match status" value="1"/>
</dbReference>
<proteinExistence type="inferred from homology"/>
<reference evidence="8 9" key="1">
    <citation type="submission" date="2016-10" db="EMBL/GenBank/DDBJ databases">
        <authorList>
            <person name="de Groot N.N."/>
        </authorList>
    </citation>
    <scope>NUCLEOTIDE SEQUENCE [LARGE SCALE GENOMIC DNA]</scope>
    <source>
        <strain evidence="8 9">PYCC 4715</strain>
    </source>
</reference>
<dbReference type="InterPro" id="IPR038464">
    <property type="entry name" value="Ribosomal_eL38_sf"/>
</dbReference>
<evidence type="ECO:0000256" key="4">
    <source>
        <dbReference type="ARBA" id="ARBA00035235"/>
    </source>
</evidence>
<evidence type="ECO:0000256" key="6">
    <source>
        <dbReference type="RuleBase" id="RU003445"/>
    </source>
</evidence>
<evidence type="ECO:0000256" key="1">
    <source>
        <dbReference type="ARBA" id="ARBA00007803"/>
    </source>
</evidence>
<evidence type="ECO:0000313" key="8">
    <source>
        <dbReference type="EMBL" id="SGZ50837.1"/>
    </source>
</evidence>
<dbReference type="SUPFAM" id="SSF47938">
    <property type="entry name" value="Functional domain of the splicing factor Prp18"/>
    <property type="match status" value="1"/>
</dbReference>
<accession>A0A1L0G2H2</accession>
<evidence type="ECO:0000256" key="5">
    <source>
        <dbReference type="ARBA" id="ARBA00035338"/>
    </source>
</evidence>
<dbReference type="AlphaFoldDB" id="A0A1L0G2H2"/>
<dbReference type="GO" id="GO:0022625">
    <property type="term" value="C:cytosolic large ribosomal subunit"/>
    <property type="evidence" value="ECO:0007669"/>
    <property type="project" value="TreeGrafter"/>
</dbReference>
<dbReference type="PANTHER" id="PTHR10965">
    <property type="entry name" value="60S RIBOSOMAL PROTEIN L38"/>
    <property type="match status" value="1"/>
</dbReference>
<organism evidence="8 9">
    <name type="scientific">Sungouiella intermedia</name>
    <dbReference type="NCBI Taxonomy" id="45354"/>
    <lineage>
        <taxon>Eukaryota</taxon>
        <taxon>Fungi</taxon>
        <taxon>Dikarya</taxon>
        <taxon>Ascomycota</taxon>
        <taxon>Saccharomycotina</taxon>
        <taxon>Pichiomycetes</taxon>
        <taxon>Metschnikowiaceae</taxon>
        <taxon>Sungouiella</taxon>
    </lineage>
</organism>
<keyword evidence="2 6" id="KW-0689">Ribosomal protein</keyword>
<keyword evidence="3 6" id="KW-0687">Ribonucleoprotein</keyword>
<dbReference type="EMBL" id="LT635764">
    <property type="protein sequence ID" value="SGZ50837.1"/>
    <property type="molecule type" value="Genomic_DNA"/>
</dbReference>
<dbReference type="FunFam" id="3.30.720.90:FF:000002">
    <property type="entry name" value="60S ribosomal proteins L38"/>
    <property type="match status" value="1"/>
</dbReference>
<evidence type="ECO:0000256" key="2">
    <source>
        <dbReference type="ARBA" id="ARBA00022980"/>
    </source>
</evidence>
<dbReference type="GO" id="GO:0006412">
    <property type="term" value="P:translation"/>
    <property type="evidence" value="ECO:0007669"/>
    <property type="project" value="InterPro"/>
</dbReference>
<dbReference type="GO" id="GO:0005681">
    <property type="term" value="C:spliceosomal complex"/>
    <property type="evidence" value="ECO:0007669"/>
    <property type="project" value="InterPro"/>
</dbReference>
<dbReference type="GO" id="GO:0003735">
    <property type="term" value="F:structural constituent of ribosome"/>
    <property type="evidence" value="ECO:0007669"/>
    <property type="project" value="InterPro"/>
</dbReference>
<comment type="similarity">
    <text evidence="1 6">Belongs to the eukaryotic ribosomal protein eL38 family.</text>
</comment>
<evidence type="ECO:0000256" key="7">
    <source>
        <dbReference type="SAM" id="MobiDB-lite"/>
    </source>
</evidence>